<feature type="region of interest" description="Disordered" evidence="1">
    <location>
        <begin position="1"/>
        <end position="40"/>
    </location>
</feature>
<keyword evidence="3" id="KW-1185">Reference proteome</keyword>
<name>A0AAV5LRI4_9ROSI</name>
<dbReference type="Proteomes" id="UP001054252">
    <property type="component" value="Unassembled WGS sequence"/>
</dbReference>
<proteinExistence type="predicted"/>
<dbReference type="EMBL" id="BPVZ01000138">
    <property type="protein sequence ID" value="GKV40039.1"/>
    <property type="molecule type" value="Genomic_DNA"/>
</dbReference>
<reference evidence="2 3" key="1">
    <citation type="journal article" date="2021" name="Commun. Biol.">
        <title>The genome of Shorea leprosula (Dipterocarpaceae) highlights the ecological relevance of drought in aseasonal tropical rainforests.</title>
        <authorList>
            <person name="Ng K.K.S."/>
            <person name="Kobayashi M.J."/>
            <person name="Fawcett J.A."/>
            <person name="Hatakeyama M."/>
            <person name="Paape T."/>
            <person name="Ng C.H."/>
            <person name="Ang C.C."/>
            <person name="Tnah L.H."/>
            <person name="Lee C.T."/>
            <person name="Nishiyama T."/>
            <person name="Sese J."/>
            <person name="O'Brien M.J."/>
            <person name="Copetti D."/>
            <person name="Mohd Noor M.I."/>
            <person name="Ong R.C."/>
            <person name="Putra M."/>
            <person name="Sireger I.Z."/>
            <person name="Indrioko S."/>
            <person name="Kosugi Y."/>
            <person name="Izuno A."/>
            <person name="Isagi Y."/>
            <person name="Lee S.L."/>
            <person name="Shimizu K.K."/>
        </authorList>
    </citation>
    <scope>NUCLEOTIDE SEQUENCE [LARGE SCALE GENOMIC DNA]</scope>
    <source>
        <strain evidence="2">214</strain>
    </source>
</reference>
<sequence length="40" mass="4452">MGNCLCRRSRAKEEETQETQQKEVKESGVGEGSPEPDEKA</sequence>
<comment type="caution">
    <text evidence="2">The sequence shown here is derived from an EMBL/GenBank/DDBJ whole genome shotgun (WGS) entry which is preliminary data.</text>
</comment>
<organism evidence="2 3">
    <name type="scientific">Rubroshorea leprosula</name>
    <dbReference type="NCBI Taxonomy" id="152421"/>
    <lineage>
        <taxon>Eukaryota</taxon>
        <taxon>Viridiplantae</taxon>
        <taxon>Streptophyta</taxon>
        <taxon>Embryophyta</taxon>
        <taxon>Tracheophyta</taxon>
        <taxon>Spermatophyta</taxon>
        <taxon>Magnoliopsida</taxon>
        <taxon>eudicotyledons</taxon>
        <taxon>Gunneridae</taxon>
        <taxon>Pentapetalae</taxon>
        <taxon>rosids</taxon>
        <taxon>malvids</taxon>
        <taxon>Malvales</taxon>
        <taxon>Dipterocarpaceae</taxon>
        <taxon>Rubroshorea</taxon>
    </lineage>
</organism>
<accession>A0AAV5LRI4</accession>
<evidence type="ECO:0000313" key="2">
    <source>
        <dbReference type="EMBL" id="GKV40039.1"/>
    </source>
</evidence>
<gene>
    <name evidence="2" type="ORF">SLEP1_g47720</name>
</gene>
<evidence type="ECO:0000256" key="1">
    <source>
        <dbReference type="SAM" id="MobiDB-lite"/>
    </source>
</evidence>
<evidence type="ECO:0000313" key="3">
    <source>
        <dbReference type="Proteomes" id="UP001054252"/>
    </source>
</evidence>
<protein>
    <submittedName>
        <fullName evidence="2">Uncharacterized protein</fullName>
    </submittedName>
</protein>
<dbReference type="AlphaFoldDB" id="A0AAV5LRI4"/>